<evidence type="ECO:0000259" key="3">
    <source>
        <dbReference type="Pfam" id="PF05065"/>
    </source>
</evidence>
<dbReference type="InterPro" id="IPR024455">
    <property type="entry name" value="Phage_capsid"/>
</dbReference>
<protein>
    <submittedName>
        <fullName evidence="4">Capsid protein</fullName>
    </submittedName>
</protein>
<feature type="coiled-coil region" evidence="2">
    <location>
        <begin position="5"/>
        <end position="51"/>
    </location>
</feature>
<sequence length="372" mass="42070">MPKELRELLEQINNKKEEARKLLAENKIEEAKKLKDEIVALQEKFDIAKELYEEGKAQIEDKKPLEPTVQVKENEVEAFVNHIRTRFRNAMKEGTGEDGGYTVPQDIQTKINELRESKDALQRYITVEPVTTLSGSRVFKKRSQQTGFVKVPEGGEIPEKATPQFTILNYQVEKYAGFFRVMNELLKDSTEAIVNTLVRWIGDESRVTRNNLIISILNAKAKTAIADLDGLKKVVNVQLDPVFRSTSNVFVNQDSFNWLDTLKDNNGQYLLQPSLESPTGRQLFGLPVVIISNKTLASRVDSGTGATFAPVIVGDLKEGVVLFDRQQTEIMSSNVAMDAFQTDVTLWRAIERMQVKMRDDEAFVFGEVQLPA</sequence>
<dbReference type="OrthoDB" id="85826at2"/>
<feature type="domain" description="Phage capsid-like C-terminal" evidence="3">
    <location>
        <begin position="99"/>
        <end position="367"/>
    </location>
</feature>
<evidence type="ECO:0000313" key="5">
    <source>
        <dbReference type="Proteomes" id="UP000078290"/>
    </source>
</evidence>
<dbReference type="InterPro" id="IPR054612">
    <property type="entry name" value="Phage_capsid-like_C"/>
</dbReference>
<evidence type="ECO:0000256" key="2">
    <source>
        <dbReference type="SAM" id="Coils"/>
    </source>
</evidence>
<comment type="caution">
    <text evidence="4">The sequence shown here is derived from an EMBL/GenBank/DDBJ whole genome shotgun (WGS) entry which is preliminary data.</text>
</comment>
<reference evidence="5" key="1">
    <citation type="submission" date="2016-05" db="EMBL/GenBank/DDBJ databases">
        <authorList>
            <person name="Wang W."/>
            <person name="Zhu L."/>
        </authorList>
    </citation>
    <scope>NUCLEOTIDE SEQUENCE [LARGE SCALE GENOMIC DNA]</scope>
    <source>
        <strain evidence="5">W-2</strain>
    </source>
</reference>
<dbReference type="AlphaFoldDB" id="A0A1B7KX16"/>
<dbReference type="Gene3D" id="3.30.2400.10">
    <property type="entry name" value="Major capsid protein gp5"/>
    <property type="match status" value="1"/>
</dbReference>
<evidence type="ECO:0000256" key="1">
    <source>
        <dbReference type="ARBA" id="ARBA00004328"/>
    </source>
</evidence>
<dbReference type="Gene3D" id="3.30.2320.10">
    <property type="entry name" value="hypothetical protein PF0899 domain"/>
    <property type="match status" value="1"/>
</dbReference>
<dbReference type="Proteomes" id="UP000078290">
    <property type="component" value="Unassembled WGS sequence"/>
</dbReference>
<dbReference type="SUPFAM" id="SSF56563">
    <property type="entry name" value="Major capsid protein gp5"/>
    <property type="match status" value="1"/>
</dbReference>
<keyword evidence="2" id="KW-0175">Coiled coil</keyword>
<dbReference type="NCBIfam" id="TIGR01554">
    <property type="entry name" value="major_cap_HK97"/>
    <property type="match status" value="1"/>
</dbReference>
<dbReference type="Pfam" id="PF05065">
    <property type="entry name" value="Phage_capsid"/>
    <property type="match status" value="1"/>
</dbReference>
<comment type="subcellular location">
    <subcellularLocation>
        <location evidence="1">Virion</location>
    </subcellularLocation>
</comment>
<accession>A0A1B7KX16</accession>
<organism evidence="4 5">
    <name type="scientific">Parageobacillus thermoglucosidasius</name>
    <name type="common">Geobacillus thermoglucosidasius</name>
    <dbReference type="NCBI Taxonomy" id="1426"/>
    <lineage>
        <taxon>Bacteria</taxon>
        <taxon>Bacillati</taxon>
        <taxon>Bacillota</taxon>
        <taxon>Bacilli</taxon>
        <taxon>Bacillales</taxon>
        <taxon>Anoxybacillaceae</taxon>
        <taxon>Parageobacillus</taxon>
    </lineage>
</organism>
<dbReference type="RefSeq" id="WP_064549870.1">
    <property type="nucleotide sequence ID" value="NZ_LXMA01000001.1"/>
</dbReference>
<dbReference type="EMBL" id="LXMA01000001">
    <property type="protein sequence ID" value="OAT74555.1"/>
    <property type="molecule type" value="Genomic_DNA"/>
</dbReference>
<name>A0A1B7KX16_PARTM</name>
<proteinExistence type="predicted"/>
<gene>
    <name evidence="4" type="ORF">A7K69_02270</name>
</gene>
<evidence type="ECO:0000313" key="4">
    <source>
        <dbReference type="EMBL" id="OAT74555.1"/>
    </source>
</evidence>